<name>A0A939DGY0_9GAMM</name>
<organism evidence="2 3">
    <name type="scientific">Parahaliea mediterranea</name>
    <dbReference type="NCBI Taxonomy" id="651086"/>
    <lineage>
        <taxon>Bacteria</taxon>
        <taxon>Pseudomonadati</taxon>
        <taxon>Pseudomonadota</taxon>
        <taxon>Gammaproteobacteria</taxon>
        <taxon>Cellvibrionales</taxon>
        <taxon>Halieaceae</taxon>
        <taxon>Parahaliea</taxon>
    </lineage>
</organism>
<dbReference type="SUPFAM" id="SSF56059">
    <property type="entry name" value="Glutathione synthetase ATP-binding domain-like"/>
    <property type="match status" value="1"/>
</dbReference>
<evidence type="ECO:0000259" key="1">
    <source>
        <dbReference type="Pfam" id="PF14397"/>
    </source>
</evidence>
<dbReference type="AlphaFoldDB" id="A0A939DGY0"/>
<comment type="caution">
    <text evidence="2">The sequence shown here is derived from an EMBL/GenBank/DDBJ whole genome shotgun (WGS) entry which is preliminary data.</text>
</comment>
<feature type="domain" description="Alpha-L-glutamate ligase-related protein ATP-grasp" evidence="1">
    <location>
        <begin position="91"/>
        <end position="353"/>
    </location>
</feature>
<sequence>MTSVVDPPPATLSYNARLGAKLRYVWQLGGAIASREGISRTRQYLEIAYLYLTRRFGPLMYYEHALWRRELSLAQKRRHLKNAEFVHRVHTLNPPVYRKLSDNKLAEKALLQSLGVPTAPLLGHLHPHQGSDTRCRPLTNPRQLEALLGELGESRVCFKLPEGLGGEGFIAAEIRLQAGDVQLRRLPAGPEFQRVAEFYSQHLEPRVAAGLLIERYVEQHPQMARFNPSSLNTLRIWVLRQEAEVRVLGMVLRIGRQGEVVDNTHNGGILAQVDLASGRLARAKTGDLFPATFSRHPDSGVQIEGQEVPLFDACLALAREALRVFPRAHFAGLDMAITESGPLIVELNLEPSAISARNFGAPLGDLLTW</sequence>
<keyword evidence="3" id="KW-1185">Reference proteome</keyword>
<proteinExistence type="predicted"/>
<accession>A0A939DGY0</accession>
<evidence type="ECO:0000313" key="2">
    <source>
        <dbReference type="EMBL" id="MBN7798110.1"/>
    </source>
</evidence>
<dbReference type="InterPro" id="IPR039523">
    <property type="entry name" value="RimK-rel_E_lig_ATP-grasp"/>
</dbReference>
<dbReference type="RefSeq" id="WP_206561556.1">
    <property type="nucleotide sequence ID" value="NZ_JAFKCZ010000012.1"/>
</dbReference>
<evidence type="ECO:0000313" key="3">
    <source>
        <dbReference type="Proteomes" id="UP000664303"/>
    </source>
</evidence>
<reference evidence="2" key="1">
    <citation type="submission" date="2021-02" db="EMBL/GenBank/DDBJ databases">
        <title>PHA producing bacteria isolated from coastal sediment in Guangdong, Shenzhen.</title>
        <authorList>
            <person name="Zheng W."/>
            <person name="Yu S."/>
            <person name="Huang Y."/>
        </authorList>
    </citation>
    <scope>NUCLEOTIDE SEQUENCE</scope>
    <source>
        <strain evidence="2">TN14-10</strain>
    </source>
</reference>
<gene>
    <name evidence="2" type="ORF">JYP50_15985</name>
</gene>
<dbReference type="Pfam" id="PF14397">
    <property type="entry name" value="ATPgrasp_ST"/>
    <property type="match status" value="1"/>
</dbReference>
<protein>
    <recommendedName>
        <fullName evidence="1">Alpha-L-glutamate ligase-related protein ATP-grasp domain-containing protein</fullName>
    </recommendedName>
</protein>
<dbReference type="Proteomes" id="UP000664303">
    <property type="component" value="Unassembled WGS sequence"/>
</dbReference>
<dbReference type="EMBL" id="JAFKCZ010000012">
    <property type="protein sequence ID" value="MBN7798110.1"/>
    <property type="molecule type" value="Genomic_DNA"/>
</dbReference>
<dbReference type="Gene3D" id="3.30.470.20">
    <property type="entry name" value="ATP-grasp fold, B domain"/>
    <property type="match status" value="1"/>
</dbReference>